<feature type="domain" description="Calcineurin-like phosphoesterase" evidence="1">
    <location>
        <begin position="6"/>
        <end position="233"/>
    </location>
</feature>
<sequence>MLLIWDIHINTRYQEKILGELRTIFSAYPDEKTIVFFGDYVYHFAYDRNALLHLYNLFLELFEQGKNVYIVAGNHDRLGSSFVFEEAQRAFNIIQNSEFIMQNKEWGKIKFVTKPLLETIEGEEILFMPFFLSEEHEINNYTPKNERLKAISDFSTLLEKATHKHEQFSWYINKFLAEQIDKNPNLTIFHHYYINGTAFPGQKSKFNYKDIALNELFLEIPSIKLISGHLHQPFTHNNYLCLGSVRSTSSLETNQNKYVYQYTTANKKITAIPLMINPQVTIRSQEALTETALLTELQAINEANKNYFSSPARDITFKEDFKPNLTNISLTLNVEHIDYDKIDEMIDPELRKSCKDIRLKKDIENVDNLLKSFKVSSDDLSGFSDRKNILQTYMQQKFGNDYPKYEKVLKELKLL</sequence>
<gene>
    <name evidence="2" type="ORF">ACD_80C00013G0013</name>
</gene>
<dbReference type="EMBL" id="AMFJ01036020">
    <property type="protein sequence ID" value="EKD25583.1"/>
    <property type="molecule type" value="Genomic_DNA"/>
</dbReference>
<evidence type="ECO:0000259" key="1">
    <source>
        <dbReference type="Pfam" id="PF00149"/>
    </source>
</evidence>
<accession>K1XZ32</accession>
<organism evidence="2">
    <name type="scientific">uncultured bacterium</name>
    <name type="common">gcode 4</name>
    <dbReference type="NCBI Taxonomy" id="1234023"/>
    <lineage>
        <taxon>Bacteria</taxon>
        <taxon>environmental samples</taxon>
    </lineage>
</organism>
<reference evidence="2" key="1">
    <citation type="journal article" date="2012" name="Science">
        <title>Fermentation, hydrogen, and sulfur metabolism in multiple uncultivated bacterial phyla.</title>
        <authorList>
            <person name="Wrighton K.C."/>
            <person name="Thomas B.C."/>
            <person name="Sharon I."/>
            <person name="Miller C.S."/>
            <person name="Castelle C.J."/>
            <person name="VerBerkmoes N.C."/>
            <person name="Wilkins M.J."/>
            <person name="Hettich R.L."/>
            <person name="Lipton M.S."/>
            <person name="Williams K.H."/>
            <person name="Long P.E."/>
            <person name="Banfield J.F."/>
        </authorList>
    </citation>
    <scope>NUCLEOTIDE SEQUENCE [LARGE SCALE GENOMIC DNA]</scope>
</reference>
<dbReference type="InterPro" id="IPR029052">
    <property type="entry name" value="Metallo-depent_PP-like"/>
</dbReference>
<protein>
    <recommendedName>
        <fullName evidence="1">Calcineurin-like phosphoesterase domain-containing protein</fullName>
    </recommendedName>
</protein>
<dbReference type="InterPro" id="IPR004843">
    <property type="entry name" value="Calcineurin-like_PHP"/>
</dbReference>
<dbReference type="SUPFAM" id="SSF56300">
    <property type="entry name" value="Metallo-dependent phosphatases"/>
    <property type="match status" value="1"/>
</dbReference>
<dbReference type="GO" id="GO:0016787">
    <property type="term" value="F:hydrolase activity"/>
    <property type="evidence" value="ECO:0007669"/>
    <property type="project" value="InterPro"/>
</dbReference>
<evidence type="ECO:0000313" key="2">
    <source>
        <dbReference type="EMBL" id="EKD25583.1"/>
    </source>
</evidence>
<proteinExistence type="predicted"/>
<dbReference type="Pfam" id="PF00149">
    <property type="entry name" value="Metallophos"/>
    <property type="match status" value="1"/>
</dbReference>
<comment type="caution">
    <text evidence="2">The sequence shown here is derived from an EMBL/GenBank/DDBJ whole genome shotgun (WGS) entry which is preliminary data.</text>
</comment>
<name>K1XZ32_9BACT</name>
<dbReference type="AlphaFoldDB" id="K1XZ32"/>
<dbReference type="CDD" id="cd00838">
    <property type="entry name" value="MPP_superfamily"/>
    <property type="match status" value="1"/>
</dbReference>
<dbReference type="Gene3D" id="3.60.21.10">
    <property type="match status" value="1"/>
</dbReference>